<dbReference type="Proteomes" id="UP000178017">
    <property type="component" value="Unassembled WGS sequence"/>
</dbReference>
<comment type="caution">
    <text evidence="2">The sequence shown here is derived from an EMBL/GenBank/DDBJ whole genome shotgun (WGS) entry which is preliminary data.</text>
</comment>
<feature type="transmembrane region" description="Helical" evidence="1">
    <location>
        <begin position="6"/>
        <end position="27"/>
    </location>
</feature>
<proteinExistence type="predicted"/>
<protein>
    <recommendedName>
        <fullName evidence="4">Glycosyltransferase RgtA/B/C/D-like domain-containing protein</fullName>
    </recommendedName>
</protein>
<feature type="transmembrane region" description="Helical" evidence="1">
    <location>
        <begin position="122"/>
        <end position="142"/>
    </location>
</feature>
<feature type="transmembrane region" description="Helical" evidence="1">
    <location>
        <begin position="192"/>
        <end position="212"/>
    </location>
</feature>
<sequence length="461" mass="53359">MLKNNFGLYGLLIIGVIHSWILTKLLFFPYPELFIYPYLTNQGLAPYKQIFDQHFPGLMFLPINLDNLGMTNEIVARWWLIGIVLATHLLIFLVVSKITSSYKKALLGNLLYLIWQPFLEGWTLWIDNFLPLFLLPAFYFTYLSISQKKSYRSLFLAGFFLSLGILFKQVIIPLAGIIFLLVIIYLRDKKSLVYFLSGILPIPLLATAYYLSIGVIKEMWFWTITFNLTTFASFGGKAPFFSGIVRVIGVYSPSLLTFLIPNKKLAMVLLVFLLGSFTGDIARFDMVHFQPSLPFIVIITVLVFSELWQRTNLRLLILGYLLMIGLWLPIFYKGHLSDKVFFFDKGTYAIADKIKEYSDPKEEIYLFGLVPHLYQMTETIPVGKIFVFQFPWFLMETEELFLEVLQEDKPKLIVADRTVVIEGWDIKDFAIKLDSYITQNYEVVDSIGTTEFMRLKDKDGK</sequence>
<evidence type="ECO:0008006" key="4">
    <source>
        <dbReference type="Google" id="ProtNLM"/>
    </source>
</evidence>
<organism evidence="2 3">
    <name type="scientific">Candidatus Daviesbacteria bacterium RIFCSPLOWO2_01_FULL_40_24</name>
    <dbReference type="NCBI Taxonomy" id="1797787"/>
    <lineage>
        <taxon>Bacteria</taxon>
        <taxon>Candidatus Daviesiibacteriota</taxon>
    </lineage>
</organism>
<gene>
    <name evidence="2" type="ORF">A3B49_00870</name>
</gene>
<accession>A0A1F5MJ95</accession>
<evidence type="ECO:0000313" key="2">
    <source>
        <dbReference type="EMBL" id="OGE65423.1"/>
    </source>
</evidence>
<feature type="transmembrane region" description="Helical" evidence="1">
    <location>
        <begin position="288"/>
        <end position="308"/>
    </location>
</feature>
<keyword evidence="1" id="KW-0812">Transmembrane</keyword>
<feature type="transmembrane region" description="Helical" evidence="1">
    <location>
        <begin position="78"/>
        <end position="102"/>
    </location>
</feature>
<feature type="transmembrane region" description="Helical" evidence="1">
    <location>
        <begin position="154"/>
        <end position="186"/>
    </location>
</feature>
<name>A0A1F5MJ95_9BACT</name>
<evidence type="ECO:0000313" key="3">
    <source>
        <dbReference type="Proteomes" id="UP000178017"/>
    </source>
</evidence>
<dbReference type="EMBL" id="MFDO01000018">
    <property type="protein sequence ID" value="OGE65423.1"/>
    <property type="molecule type" value="Genomic_DNA"/>
</dbReference>
<feature type="transmembrane region" description="Helical" evidence="1">
    <location>
        <begin position="315"/>
        <end position="332"/>
    </location>
</feature>
<dbReference type="AlphaFoldDB" id="A0A1F5MJ95"/>
<reference evidence="2 3" key="1">
    <citation type="journal article" date="2016" name="Nat. Commun.">
        <title>Thousands of microbial genomes shed light on interconnected biogeochemical processes in an aquifer system.</title>
        <authorList>
            <person name="Anantharaman K."/>
            <person name="Brown C.T."/>
            <person name="Hug L.A."/>
            <person name="Sharon I."/>
            <person name="Castelle C.J."/>
            <person name="Probst A.J."/>
            <person name="Thomas B.C."/>
            <person name="Singh A."/>
            <person name="Wilkins M.J."/>
            <person name="Karaoz U."/>
            <person name="Brodie E.L."/>
            <person name="Williams K.H."/>
            <person name="Hubbard S.S."/>
            <person name="Banfield J.F."/>
        </authorList>
    </citation>
    <scope>NUCLEOTIDE SEQUENCE [LARGE SCALE GENOMIC DNA]</scope>
</reference>
<feature type="transmembrane region" description="Helical" evidence="1">
    <location>
        <begin position="265"/>
        <end position="282"/>
    </location>
</feature>
<keyword evidence="1" id="KW-0472">Membrane</keyword>
<evidence type="ECO:0000256" key="1">
    <source>
        <dbReference type="SAM" id="Phobius"/>
    </source>
</evidence>
<keyword evidence="1" id="KW-1133">Transmembrane helix</keyword>
<feature type="transmembrane region" description="Helical" evidence="1">
    <location>
        <begin position="219"/>
        <end position="235"/>
    </location>
</feature>